<keyword evidence="8" id="KW-1185">Reference proteome</keyword>
<evidence type="ECO:0000256" key="5">
    <source>
        <dbReference type="SAM" id="SignalP"/>
    </source>
</evidence>
<dbReference type="PANTHER" id="PTHR35936">
    <property type="entry name" value="MEMBRANE-BOUND LYTIC MUREIN TRANSGLYCOSYLASE F"/>
    <property type="match status" value="1"/>
</dbReference>
<evidence type="ECO:0000259" key="6">
    <source>
        <dbReference type="SMART" id="SM00062"/>
    </source>
</evidence>
<evidence type="ECO:0000313" key="8">
    <source>
        <dbReference type="Proteomes" id="UP000249590"/>
    </source>
</evidence>
<reference evidence="7 8" key="1">
    <citation type="submission" date="2018-05" db="EMBL/GenBank/DDBJ databases">
        <title>Acuticoccus sediminis sp. nov., isolated from deep-sea sediment of Indian Ocean.</title>
        <authorList>
            <person name="Liu X."/>
            <person name="Lai Q."/>
            <person name="Du Y."/>
            <person name="Sun F."/>
            <person name="Zhang X."/>
            <person name="Wang S."/>
            <person name="Shao Z."/>
        </authorList>
    </citation>
    <scope>NUCLEOTIDE SEQUENCE [LARGE SCALE GENOMIC DNA]</scope>
    <source>
        <strain evidence="7 8">PTG4-2</strain>
    </source>
</reference>
<gene>
    <name evidence="7" type="ORF">DLJ53_29460</name>
</gene>
<evidence type="ECO:0000256" key="4">
    <source>
        <dbReference type="RuleBase" id="RU003744"/>
    </source>
</evidence>
<accession>A0A8B2NII3</accession>
<dbReference type="Gene3D" id="3.40.190.10">
    <property type="entry name" value="Periplasmic binding protein-like II"/>
    <property type="match status" value="2"/>
</dbReference>
<feature type="domain" description="Solute-binding protein family 3/N-terminal" evidence="6">
    <location>
        <begin position="42"/>
        <end position="270"/>
    </location>
</feature>
<evidence type="ECO:0000256" key="2">
    <source>
        <dbReference type="ARBA" id="ARBA00010333"/>
    </source>
</evidence>
<comment type="subcellular location">
    <subcellularLocation>
        <location evidence="1">Cell envelope</location>
    </subcellularLocation>
</comment>
<evidence type="ECO:0000256" key="1">
    <source>
        <dbReference type="ARBA" id="ARBA00004196"/>
    </source>
</evidence>
<dbReference type="CDD" id="cd13530">
    <property type="entry name" value="PBP2_peptides_like"/>
    <property type="match status" value="1"/>
</dbReference>
<dbReference type="RefSeq" id="WP_111351855.1">
    <property type="nucleotide sequence ID" value="NZ_QHHQ01000009.1"/>
</dbReference>
<feature type="signal peptide" evidence="5">
    <location>
        <begin position="1"/>
        <end position="30"/>
    </location>
</feature>
<evidence type="ECO:0000256" key="3">
    <source>
        <dbReference type="ARBA" id="ARBA00022729"/>
    </source>
</evidence>
<protein>
    <recommendedName>
        <fullName evidence="6">Solute-binding protein family 3/N-terminal domain-containing protein</fullName>
    </recommendedName>
</protein>
<feature type="chain" id="PRO_5032325120" description="Solute-binding protein family 3/N-terminal domain-containing protein" evidence="5">
    <location>
        <begin position="31"/>
        <end position="293"/>
    </location>
</feature>
<dbReference type="SUPFAM" id="SSF53850">
    <property type="entry name" value="Periplasmic binding protein-like II"/>
    <property type="match status" value="1"/>
</dbReference>
<dbReference type="SMART" id="SM00062">
    <property type="entry name" value="PBPb"/>
    <property type="match status" value="1"/>
</dbReference>
<dbReference type="Proteomes" id="UP000249590">
    <property type="component" value="Unassembled WGS sequence"/>
</dbReference>
<dbReference type="EMBL" id="QHHQ01000009">
    <property type="protein sequence ID" value="RAH97331.1"/>
    <property type="molecule type" value="Genomic_DNA"/>
</dbReference>
<dbReference type="PROSITE" id="PS01039">
    <property type="entry name" value="SBP_BACTERIAL_3"/>
    <property type="match status" value="1"/>
</dbReference>
<dbReference type="InterPro" id="IPR001638">
    <property type="entry name" value="Solute-binding_3/MltF_N"/>
</dbReference>
<sequence length="293" mass="31075">MRAFSALRRAVVRAATVTAVVTALPFAAAADDLSGGVVPEGIVLVGTSLTLAPYSFINEKGESVGFELDILKAVGERLGITFNFVRVPFSQNFTALQAGVFRMSAASAFMTCERLANPGGVGVFTVPTYSAGQAISTGPDLADKVSGFDDLAGKKVGIESVGSTADKVVTAAIENGADIEKVVFSDNPSLFLGLEQGRVDAAVQSEFIAAWQTKGNPNVAIAHRIRETYFPVGYLFREGDPLYPEFNRVLDELKDEGVLADIYRTWFGTDPDPSSPTVNVVPVPTLESQNCPS</sequence>
<name>A0A8B2NII3_9HYPH</name>
<dbReference type="GO" id="GO:0030313">
    <property type="term" value="C:cell envelope"/>
    <property type="evidence" value="ECO:0007669"/>
    <property type="project" value="UniProtKB-SubCell"/>
</dbReference>
<dbReference type="Pfam" id="PF00497">
    <property type="entry name" value="SBP_bac_3"/>
    <property type="match status" value="1"/>
</dbReference>
<comment type="caution">
    <text evidence="7">The sequence shown here is derived from an EMBL/GenBank/DDBJ whole genome shotgun (WGS) entry which is preliminary data.</text>
</comment>
<proteinExistence type="inferred from homology"/>
<dbReference type="OrthoDB" id="9814231at2"/>
<comment type="similarity">
    <text evidence="2 4">Belongs to the bacterial solute-binding protein 3 family.</text>
</comment>
<dbReference type="InterPro" id="IPR018313">
    <property type="entry name" value="SBP_3_CS"/>
</dbReference>
<evidence type="ECO:0000313" key="7">
    <source>
        <dbReference type="EMBL" id="RAH97331.1"/>
    </source>
</evidence>
<dbReference type="AlphaFoldDB" id="A0A8B2NII3"/>
<dbReference type="PANTHER" id="PTHR35936:SF19">
    <property type="entry name" value="AMINO-ACID-BINDING PROTEIN YXEM-RELATED"/>
    <property type="match status" value="1"/>
</dbReference>
<keyword evidence="3 5" id="KW-0732">Signal</keyword>
<organism evidence="7 8">
    <name type="scientific">Acuticoccus sediminis</name>
    <dbReference type="NCBI Taxonomy" id="2184697"/>
    <lineage>
        <taxon>Bacteria</taxon>
        <taxon>Pseudomonadati</taxon>
        <taxon>Pseudomonadota</taxon>
        <taxon>Alphaproteobacteria</taxon>
        <taxon>Hyphomicrobiales</taxon>
        <taxon>Amorphaceae</taxon>
        <taxon>Acuticoccus</taxon>
    </lineage>
</organism>